<dbReference type="STRING" id="1094715.GCA_000236165_03338"/>
<feature type="transmembrane region" description="Helical" evidence="1">
    <location>
        <begin position="38"/>
        <end position="62"/>
    </location>
</feature>
<keyword evidence="1" id="KW-1133">Transmembrane helix</keyword>
<keyword evidence="1" id="KW-0472">Membrane</keyword>
<evidence type="ECO:0000313" key="2">
    <source>
        <dbReference type="EMBL" id="STO91728.1"/>
    </source>
</evidence>
<feature type="transmembrane region" description="Helical" evidence="1">
    <location>
        <begin position="6"/>
        <end position="26"/>
    </location>
</feature>
<proteinExistence type="predicted"/>
<reference evidence="2 3" key="1">
    <citation type="submission" date="2018-06" db="EMBL/GenBank/DDBJ databases">
        <authorList>
            <consortium name="Pathogen Informatics"/>
            <person name="Doyle S."/>
        </authorList>
    </citation>
    <scope>NUCLEOTIDE SEQUENCE [LARGE SCALE GENOMIC DNA]</scope>
    <source>
        <strain evidence="2 3">NCTC11370</strain>
    </source>
</reference>
<dbReference type="EMBL" id="UGGT01000004">
    <property type="protein sequence ID" value="STO91728.1"/>
    <property type="molecule type" value="Genomic_DNA"/>
</dbReference>
<dbReference type="Proteomes" id="UP000254554">
    <property type="component" value="Unassembled WGS sequence"/>
</dbReference>
<dbReference type="AlphaFoldDB" id="A0A377IUC2"/>
<protein>
    <submittedName>
        <fullName evidence="2">Uncharacterized protein</fullName>
    </submittedName>
</protein>
<keyword evidence="3" id="KW-1185">Reference proteome</keyword>
<dbReference type="OrthoDB" id="5658416at2"/>
<gene>
    <name evidence="2" type="ORF">NCTC11370_03706</name>
</gene>
<dbReference type="GeneID" id="93294198"/>
<sequence>MNVLFVHMPLLIASFVFLLGICLLVLTHHQRMQRKTYILGTAGFLLSFFGLIAIIIILYLAYFPRLR</sequence>
<accession>A0A377IUC2</accession>
<keyword evidence="1" id="KW-0812">Transmembrane</keyword>
<dbReference type="RefSeq" id="WP_019350409.1">
    <property type="nucleotide sequence ID" value="NZ_JAPHPN010000002.1"/>
</dbReference>
<evidence type="ECO:0000313" key="3">
    <source>
        <dbReference type="Proteomes" id="UP000254554"/>
    </source>
</evidence>
<organism evidence="2 3">
    <name type="scientific">Fluoribacter dumoffii</name>
    <dbReference type="NCBI Taxonomy" id="463"/>
    <lineage>
        <taxon>Bacteria</taxon>
        <taxon>Pseudomonadati</taxon>
        <taxon>Pseudomonadota</taxon>
        <taxon>Gammaproteobacteria</taxon>
        <taxon>Legionellales</taxon>
        <taxon>Legionellaceae</taxon>
        <taxon>Fluoribacter</taxon>
    </lineage>
</organism>
<evidence type="ECO:0000256" key="1">
    <source>
        <dbReference type="SAM" id="Phobius"/>
    </source>
</evidence>
<name>A0A377IUC2_9GAMM</name>